<proteinExistence type="predicted"/>
<organism evidence="3 4">
    <name type="scientific">Cupriavidus nantongensis</name>
    <dbReference type="NCBI Taxonomy" id="1796606"/>
    <lineage>
        <taxon>Bacteria</taxon>
        <taxon>Pseudomonadati</taxon>
        <taxon>Pseudomonadota</taxon>
        <taxon>Betaproteobacteria</taxon>
        <taxon>Burkholderiales</taxon>
        <taxon>Burkholderiaceae</taxon>
        <taxon>Cupriavidus</taxon>
    </lineage>
</organism>
<dbReference type="EMBL" id="CP014844">
    <property type="protein sequence ID" value="AMR78618.1"/>
    <property type="molecule type" value="Genomic_DNA"/>
</dbReference>
<dbReference type="InterPro" id="IPR045584">
    <property type="entry name" value="Pilin-like"/>
</dbReference>
<dbReference type="NCBIfam" id="TIGR02532">
    <property type="entry name" value="IV_pilin_GFxxxE"/>
    <property type="match status" value="1"/>
</dbReference>
<dbReference type="InterPro" id="IPR012902">
    <property type="entry name" value="N_methyl_site"/>
</dbReference>
<name>A0A142JKK6_9BURK</name>
<feature type="transmembrane region" description="Helical" evidence="1">
    <location>
        <begin position="21"/>
        <end position="39"/>
    </location>
</feature>
<dbReference type="RefSeq" id="WP_062799864.1">
    <property type="nucleotide sequence ID" value="NZ_CP014844.1"/>
</dbReference>
<keyword evidence="1" id="KW-0472">Membrane</keyword>
<dbReference type="Proteomes" id="UP000075238">
    <property type="component" value="Chromosome 1"/>
</dbReference>
<accession>A0A142JKK6</accession>
<dbReference type="STRING" id="1796606.A2G96_13180"/>
<dbReference type="Gene3D" id="3.30.1690.10">
    <property type="entry name" value="TcpA-like pilin"/>
    <property type="match status" value="1"/>
</dbReference>
<reference evidence="3 4" key="1">
    <citation type="submission" date="2016-03" db="EMBL/GenBank/DDBJ databases">
        <title>Complete genome sequence of a novel chlorpyrifos degrading bacterium, Cupriavidus nantongensis sp. X1.</title>
        <authorList>
            <person name="Fang L."/>
        </authorList>
    </citation>
    <scope>NUCLEOTIDE SEQUENCE [LARGE SCALE GENOMIC DNA]</scope>
    <source>
        <strain evidence="3 4">X1</strain>
    </source>
</reference>
<keyword evidence="1" id="KW-1133">Transmembrane helix</keyword>
<dbReference type="AlphaFoldDB" id="A0A142JKK6"/>
<dbReference type="OrthoDB" id="9133200at2"/>
<dbReference type="Pfam" id="PF08805">
    <property type="entry name" value="PilS"/>
    <property type="match status" value="1"/>
</dbReference>
<dbReference type="KEGG" id="cnan:A2G96_13180"/>
<feature type="domain" description="Type 4 secretion system PilS N-terminal" evidence="2">
    <location>
        <begin position="50"/>
        <end position="183"/>
    </location>
</feature>
<dbReference type="InterPro" id="IPR014911">
    <property type="entry name" value="PilS_N"/>
</dbReference>
<dbReference type="PROSITE" id="PS00409">
    <property type="entry name" value="PROKAR_NTER_METHYL"/>
    <property type="match status" value="1"/>
</dbReference>
<evidence type="ECO:0000313" key="3">
    <source>
        <dbReference type="EMBL" id="AMR78618.1"/>
    </source>
</evidence>
<evidence type="ECO:0000313" key="4">
    <source>
        <dbReference type="Proteomes" id="UP000075238"/>
    </source>
</evidence>
<dbReference type="SUPFAM" id="SSF54523">
    <property type="entry name" value="Pili subunits"/>
    <property type="match status" value="1"/>
</dbReference>
<evidence type="ECO:0000256" key="1">
    <source>
        <dbReference type="SAM" id="Phobius"/>
    </source>
</evidence>
<gene>
    <name evidence="3" type="ORF">A2G96_13180</name>
</gene>
<keyword evidence="1" id="KW-0812">Transmembrane</keyword>
<keyword evidence="4" id="KW-1185">Reference proteome</keyword>
<evidence type="ECO:0000259" key="2">
    <source>
        <dbReference type="Pfam" id="PF08805"/>
    </source>
</evidence>
<sequence>MNQARTTGQMKLRNNQGGFTLVEMLIAAVLLALAIAGIYKGVADYLANDRANRELKELPAVIAAIQQKFAQRQSYAGATTAGLVNLGVFPESWVIGNTVQNRWGGTVTVATTTLVSANDGLTLTFTQVPRAECTDVVPGMEQSVRAVTVGGTPVKANNAQTDIMLVGNACAAGGASNTIVYTIGKA</sequence>
<dbReference type="Pfam" id="PF07963">
    <property type="entry name" value="N_methyl"/>
    <property type="match status" value="1"/>
</dbReference>
<protein>
    <recommendedName>
        <fullName evidence="2">Type 4 secretion system PilS N-terminal domain-containing protein</fullName>
    </recommendedName>
</protein>